<feature type="compositionally biased region" description="Low complexity" evidence="1">
    <location>
        <begin position="99"/>
        <end position="110"/>
    </location>
</feature>
<dbReference type="KEGG" id="mcb:Mycch_5533"/>
<feature type="transmembrane region" description="Helical" evidence="2">
    <location>
        <begin position="5"/>
        <end position="23"/>
    </location>
</feature>
<evidence type="ECO:0000256" key="2">
    <source>
        <dbReference type="SAM" id="Phobius"/>
    </source>
</evidence>
<name>I4BSE1_MYCCN</name>
<keyword evidence="2" id="KW-0472">Membrane</keyword>
<organism evidence="3 4">
    <name type="scientific">Mycolicibacterium chubuense (strain NBB4)</name>
    <name type="common">Mycobacterium chubuense</name>
    <dbReference type="NCBI Taxonomy" id="710421"/>
    <lineage>
        <taxon>Bacteria</taxon>
        <taxon>Bacillati</taxon>
        <taxon>Actinomycetota</taxon>
        <taxon>Actinomycetes</taxon>
        <taxon>Mycobacteriales</taxon>
        <taxon>Mycobacteriaceae</taxon>
        <taxon>Mycolicibacterium</taxon>
    </lineage>
</organism>
<dbReference type="EMBL" id="CP003054">
    <property type="protein sequence ID" value="AFM20198.1"/>
    <property type="molecule type" value="Genomic_DNA"/>
</dbReference>
<evidence type="ECO:0000313" key="3">
    <source>
        <dbReference type="EMBL" id="AFM20198.1"/>
    </source>
</evidence>
<sequence length="138" mass="14559" precursor="true">MKTMLMVAAGVVVGFTVVIAVLVQLLVQLAPVLVAAAVAVLVLHLVRNRRPRQNVQVLPAASWVPPHVAPAPQAPIPAPRATALPTAAPVEDLHLRWGPSESVSPDSVPVFTPRAALTPGRRHRAGSRPTGSDRGRRP</sequence>
<dbReference type="Proteomes" id="UP000006057">
    <property type="component" value="Plasmid pMYCCH.01"/>
</dbReference>
<dbReference type="AlphaFoldDB" id="I4BSE1"/>
<geneLocation type="plasmid" evidence="3 4">
    <name>pMYCCH.01</name>
</geneLocation>
<keyword evidence="3" id="KW-0614">Plasmid</keyword>
<feature type="region of interest" description="Disordered" evidence="1">
    <location>
        <begin position="96"/>
        <end position="138"/>
    </location>
</feature>
<dbReference type="PATRIC" id="fig|710421.3.peg.5518"/>
<accession>I4BSE1</accession>
<keyword evidence="2" id="KW-0812">Transmembrane</keyword>
<reference evidence="3 4" key="1">
    <citation type="submission" date="2012-06" db="EMBL/GenBank/DDBJ databases">
        <title>Complete sequence of plasmid 1 of Mycobacterium chubuense NBB4.</title>
        <authorList>
            <consortium name="US DOE Joint Genome Institute"/>
            <person name="Lucas S."/>
            <person name="Han J."/>
            <person name="Lapidus A."/>
            <person name="Cheng J.-F."/>
            <person name="Goodwin L."/>
            <person name="Pitluck S."/>
            <person name="Peters L."/>
            <person name="Mikhailova N."/>
            <person name="Teshima H."/>
            <person name="Detter J.C."/>
            <person name="Han C."/>
            <person name="Tapia R."/>
            <person name="Land M."/>
            <person name="Hauser L."/>
            <person name="Kyrpides N."/>
            <person name="Ivanova N."/>
            <person name="Pagani I."/>
            <person name="Mattes T."/>
            <person name="Holmes A."/>
            <person name="Rutledge P."/>
            <person name="Paulsen I."/>
            <person name="Coleman N."/>
            <person name="Woyke T."/>
        </authorList>
    </citation>
    <scope>NUCLEOTIDE SEQUENCE [LARGE SCALE GENOMIC DNA]</scope>
    <source>
        <strain evidence="3 4">NBB4</strain>
        <plasmid evidence="3 4">pMYCCH.01</plasmid>
    </source>
</reference>
<protein>
    <submittedName>
        <fullName evidence="3">Uncharacterized protein</fullName>
    </submittedName>
</protein>
<keyword evidence="2" id="KW-1133">Transmembrane helix</keyword>
<feature type="transmembrane region" description="Helical" evidence="2">
    <location>
        <begin position="29"/>
        <end position="46"/>
    </location>
</feature>
<gene>
    <name evidence="3" type="ordered locus">Mycch_5533</name>
</gene>
<evidence type="ECO:0000256" key="1">
    <source>
        <dbReference type="SAM" id="MobiDB-lite"/>
    </source>
</evidence>
<dbReference type="HOGENOM" id="CLU_1852986_0_0_11"/>
<keyword evidence="4" id="KW-1185">Reference proteome</keyword>
<evidence type="ECO:0000313" key="4">
    <source>
        <dbReference type="Proteomes" id="UP000006057"/>
    </source>
</evidence>
<proteinExistence type="predicted"/>